<accession>E4NT06</accession>
<dbReference type="STRING" id="469382.Hbor_14190"/>
<proteinExistence type="predicted"/>
<name>E4NT06_HALBP</name>
<dbReference type="HOGENOM" id="CLU_3362492_0_0_2"/>
<dbReference type="Proteomes" id="UP000006663">
    <property type="component" value="Chromosome"/>
</dbReference>
<organism evidence="1 2">
    <name type="scientific">Halogeometricum borinquense (strain ATCC 700274 / DSM 11551 / JCM 10706 / KCTC 4070 / PR3)</name>
    <dbReference type="NCBI Taxonomy" id="469382"/>
    <lineage>
        <taxon>Archaea</taxon>
        <taxon>Methanobacteriati</taxon>
        <taxon>Methanobacteriota</taxon>
        <taxon>Stenosarchaea group</taxon>
        <taxon>Halobacteria</taxon>
        <taxon>Halobacteriales</taxon>
        <taxon>Haloferacaceae</taxon>
        <taxon>Halogeometricum</taxon>
    </lineage>
</organism>
<dbReference type="AlphaFoldDB" id="E4NT06"/>
<evidence type="ECO:0000313" key="1">
    <source>
        <dbReference type="EMBL" id="ADQ66999.1"/>
    </source>
</evidence>
<keyword evidence="2" id="KW-1185">Reference proteome</keyword>
<gene>
    <name evidence="1" type="ordered locus">Hbor_14190</name>
</gene>
<sequence length="35" mass="4270">MLFSDINSLYVIRFYRIFFDNQRRTILNRNTVGGE</sequence>
<protein>
    <submittedName>
        <fullName evidence="1">Uncharacterized protein</fullName>
    </submittedName>
</protein>
<dbReference type="EMBL" id="CP001690">
    <property type="protein sequence ID" value="ADQ66999.1"/>
    <property type="molecule type" value="Genomic_DNA"/>
</dbReference>
<dbReference type="KEGG" id="hbo:Hbor_14190"/>
<reference evidence="1 2" key="1">
    <citation type="journal article" date="2009" name="Stand. Genomic Sci.">
        <title>Complete genome sequence of Halogeometricum borinquense type strain (PR3).</title>
        <authorList>
            <person name="Malfatti S."/>
            <person name="Tindall B.J."/>
            <person name="Schneider S."/>
            <person name="Fahnrich R."/>
            <person name="Lapidus A."/>
            <person name="Labuttii K."/>
            <person name="Copeland A."/>
            <person name="Glavina Del Rio T."/>
            <person name="Nolan M."/>
            <person name="Chen F."/>
            <person name="Lucas S."/>
            <person name="Tice H."/>
            <person name="Cheng J.F."/>
            <person name="Bruce D."/>
            <person name="Goodwin L."/>
            <person name="Pitluck S."/>
            <person name="Anderson I."/>
            <person name="Pati A."/>
            <person name="Ivanova N."/>
            <person name="Mavromatis K."/>
            <person name="Chen A."/>
            <person name="Palaniappan K."/>
            <person name="D'haeseleer P."/>
            <person name="Goker M."/>
            <person name="Bristow J."/>
            <person name="Eisen J.A."/>
            <person name="Markowitz V."/>
            <person name="Hugenholtz P."/>
            <person name="Kyrpides N.C."/>
            <person name="Klenk H.P."/>
            <person name="Chain P."/>
        </authorList>
    </citation>
    <scope>NUCLEOTIDE SEQUENCE [LARGE SCALE GENOMIC DNA]</scope>
    <source>
        <strain evidence="2">ATCC 700274 / DSM 11551 / JCM 10706 / KCTC 4070 / PR3</strain>
    </source>
</reference>
<evidence type="ECO:0000313" key="2">
    <source>
        <dbReference type="Proteomes" id="UP000006663"/>
    </source>
</evidence>